<proteinExistence type="predicted"/>
<organism evidence="1 2">
    <name type="scientific">Evansella caseinilytica</name>
    <dbReference type="NCBI Taxonomy" id="1503961"/>
    <lineage>
        <taxon>Bacteria</taxon>
        <taxon>Bacillati</taxon>
        <taxon>Bacillota</taxon>
        <taxon>Bacilli</taxon>
        <taxon>Bacillales</taxon>
        <taxon>Bacillaceae</taxon>
        <taxon>Evansella</taxon>
    </lineage>
</organism>
<gene>
    <name evidence="1" type="ORF">SAMN05421736_1165</name>
</gene>
<protein>
    <submittedName>
        <fullName evidence="1">Uncharacterized protein</fullName>
    </submittedName>
</protein>
<keyword evidence="2" id="KW-1185">Reference proteome</keyword>
<dbReference type="Proteomes" id="UP000198935">
    <property type="component" value="Unassembled WGS sequence"/>
</dbReference>
<accession>A0A1H3TTP1</accession>
<dbReference type="STRING" id="1503961.SAMN05421736_1165"/>
<name>A0A1H3TTP1_9BACI</name>
<dbReference type="EMBL" id="FNPI01000016">
    <property type="protein sequence ID" value="SDZ53085.1"/>
    <property type="molecule type" value="Genomic_DNA"/>
</dbReference>
<dbReference type="OrthoDB" id="3034109at2"/>
<evidence type="ECO:0000313" key="2">
    <source>
        <dbReference type="Proteomes" id="UP000198935"/>
    </source>
</evidence>
<evidence type="ECO:0000313" key="1">
    <source>
        <dbReference type="EMBL" id="SDZ53085.1"/>
    </source>
</evidence>
<reference evidence="2" key="1">
    <citation type="submission" date="2016-10" db="EMBL/GenBank/DDBJ databases">
        <authorList>
            <person name="Varghese N."/>
            <person name="Submissions S."/>
        </authorList>
    </citation>
    <scope>NUCLEOTIDE SEQUENCE [LARGE SCALE GENOMIC DNA]</scope>
    <source>
        <strain evidence="2">SP</strain>
    </source>
</reference>
<sequence length="477" mass="54489">MHKAYDTILQSEVSAELASQNSGFEPYRYECSNCGEEVFVAAPYSTRMVAHFRHRSGNNDVECENYLGQYGTISTDSSSRRNNRERAEFYYNNSTKTFSLALRFSENEIQSYEQQSVDFELRTKDSDMPFRVLKINSMNFSPDVPTLIPLNNFSVSYYLSNTLNGASRKYDFLKRGSTPTFFKLSGNDNDFKAKLVRSTVLYTKTQYFVSLHSQYSVPQGVRLPEGIEVGQTFHFNTMNRKFLGYVLSITDKTPSIDCLLKSWGYQLEASETLTLLWPPSYLLDDASIIASDYAYIFSSFELQAHGNINMHSEEIMKFSQGISKVKVKPKTKIFKKNAEIVIDKVAPTVDRYNVITPYKNFASTFTVPDDGTYYLFNHSGVSPLTNGQVVFLTPNSSIVRYEFNFPVGYIYPCLQKELAGEELLEDILAHYKRMEAFDSTRFSTLVLTKTTSKYIEKCKITGSINPVVMQFVEEGRI</sequence>
<dbReference type="AlphaFoldDB" id="A0A1H3TTP1"/>